<evidence type="ECO:0000313" key="7">
    <source>
        <dbReference type="EMBL" id="MDO3381555.1"/>
    </source>
</evidence>
<comment type="subcellular location">
    <subcellularLocation>
        <location evidence="1">Membrane</location>
        <topology evidence="1">Multi-pass membrane protein</topology>
    </subcellularLocation>
</comment>
<keyword evidence="5 6" id="KW-0472">Membrane</keyword>
<dbReference type="NCBIfam" id="TIGR00785">
    <property type="entry name" value="dass"/>
    <property type="match status" value="1"/>
</dbReference>
<feature type="transmembrane region" description="Helical" evidence="6">
    <location>
        <begin position="84"/>
        <end position="103"/>
    </location>
</feature>
<evidence type="ECO:0000256" key="2">
    <source>
        <dbReference type="ARBA" id="ARBA00022448"/>
    </source>
</evidence>
<feature type="transmembrane region" description="Helical" evidence="6">
    <location>
        <begin position="34"/>
        <end position="64"/>
    </location>
</feature>
<gene>
    <name evidence="7" type="ORF">QWI16_05170</name>
</gene>
<accession>A0ABT8TCC3</accession>
<feature type="transmembrane region" description="Helical" evidence="6">
    <location>
        <begin position="450"/>
        <end position="469"/>
    </location>
</feature>
<proteinExistence type="predicted"/>
<keyword evidence="4 6" id="KW-1133">Transmembrane helix</keyword>
<dbReference type="Proteomes" id="UP001168380">
    <property type="component" value="Unassembled WGS sequence"/>
</dbReference>
<evidence type="ECO:0000313" key="8">
    <source>
        <dbReference type="Proteomes" id="UP001168380"/>
    </source>
</evidence>
<feature type="transmembrane region" description="Helical" evidence="6">
    <location>
        <begin position="208"/>
        <end position="230"/>
    </location>
</feature>
<dbReference type="Pfam" id="PF00939">
    <property type="entry name" value="Na_sulph_symp"/>
    <property type="match status" value="1"/>
</dbReference>
<sequence length="470" mass="49664">MRITTKTCSGLIGVASLLLVSLVPAPAGLSNPAWYTAGLAIAMAVFWIGQTLPLAVTSLLPLLLAPLMGIAPIGEIGADYGHPIIFLFFGGFVLGLAMERWQLHRRLALQLLVLFGQSPKKQLAAFMLATALLSMWVSNTATAIMLLPIALSILSERDAAQCQGFDKALLLGIAYSASIGGIATLIGTPPNALMAAYLQDHHGLTLGFVNWMAMALPLSLLLLALTWLWLSRSLAQTPEAARQAGRSTTLHDELERLGPMGKAEARVALVFLLTAFLWVFRPLINEYLPGGRLSDTAIALAAAVALHILPSGTEPGRPLMQWSDTQRLPWGVLLLFGGGLALAGLMQTSGLAQALADLLQLAERWPAALLIVLVVGLIIFLTEVTSNTATTAVFLPLMGVLTLAMGLPPQGLVIPAALAASCSFMLPVATPPNAIVFGADKITVADMARAGFVINLLAWLCISALGIWLL</sequence>
<dbReference type="CDD" id="cd01115">
    <property type="entry name" value="SLC13_permease"/>
    <property type="match status" value="1"/>
</dbReference>
<keyword evidence="2" id="KW-0813">Transport</keyword>
<keyword evidence="8" id="KW-1185">Reference proteome</keyword>
<dbReference type="InterPro" id="IPR031312">
    <property type="entry name" value="Na/sul_symport_CS"/>
</dbReference>
<feature type="transmembrane region" description="Helical" evidence="6">
    <location>
        <begin position="364"/>
        <end position="382"/>
    </location>
</feature>
<evidence type="ECO:0000256" key="3">
    <source>
        <dbReference type="ARBA" id="ARBA00022692"/>
    </source>
</evidence>
<dbReference type="PROSITE" id="PS01271">
    <property type="entry name" value="NA_SULFATE"/>
    <property type="match status" value="1"/>
</dbReference>
<evidence type="ECO:0000256" key="5">
    <source>
        <dbReference type="ARBA" id="ARBA00023136"/>
    </source>
</evidence>
<feature type="transmembrane region" description="Helical" evidence="6">
    <location>
        <begin position="330"/>
        <end position="352"/>
    </location>
</feature>
<evidence type="ECO:0000256" key="1">
    <source>
        <dbReference type="ARBA" id="ARBA00004141"/>
    </source>
</evidence>
<protein>
    <submittedName>
        <fullName evidence="7">SLC13 family permease</fullName>
    </submittedName>
</protein>
<keyword evidence="3 6" id="KW-0812">Transmembrane</keyword>
<feature type="transmembrane region" description="Helical" evidence="6">
    <location>
        <begin position="168"/>
        <end position="188"/>
    </location>
</feature>
<reference evidence="7" key="1">
    <citation type="submission" date="2023-07" db="EMBL/GenBank/DDBJ databases">
        <title>Gilvimarinus algae sp. nov., isolated from the surface of Kelp.</title>
        <authorList>
            <person name="Sun Y.Y."/>
            <person name="Gong Y."/>
            <person name="Du Z.J."/>
        </authorList>
    </citation>
    <scope>NUCLEOTIDE SEQUENCE</scope>
    <source>
        <strain evidence="7">SDUM040014</strain>
    </source>
</reference>
<dbReference type="PANTHER" id="PTHR10283">
    <property type="entry name" value="SOLUTE CARRIER FAMILY 13 MEMBER"/>
    <property type="match status" value="1"/>
</dbReference>
<feature type="transmembrane region" description="Helical" evidence="6">
    <location>
        <begin position="413"/>
        <end position="438"/>
    </location>
</feature>
<name>A0ABT8TCC3_9GAMM</name>
<evidence type="ECO:0000256" key="6">
    <source>
        <dbReference type="SAM" id="Phobius"/>
    </source>
</evidence>
<feature type="transmembrane region" description="Helical" evidence="6">
    <location>
        <begin position="389"/>
        <end position="407"/>
    </location>
</feature>
<comment type="caution">
    <text evidence="7">The sequence shown here is derived from an EMBL/GenBank/DDBJ whole genome shotgun (WGS) entry which is preliminary data.</text>
</comment>
<dbReference type="RefSeq" id="WP_302711688.1">
    <property type="nucleotide sequence ID" value="NZ_JAULRT010000035.1"/>
</dbReference>
<feature type="transmembrane region" description="Helical" evidence="6">
    <location>
        <begin position="265"/>
        <end position="284"/>
    </location>
</feature>
<feature type="transmembrane region" description="Helical" evidence="6">
    <location>
        <begin position="123"/>
        <end position="147"/>
    </location>
</feature>
<dbReference type="EMBL" id="JAULRT010000035">
    <property type="protein sequence ID" value="MDO3381555.1"/>
    <property type="molecule type" value="Genomic_DNA"/>
</dbReference>
<dbReference type="InterPro" id="IPR001898">
    <property type="entry name" value="SLC13A/DASS"/>
</dbReference>
<organism evidence="7 8">
    <name type="scientific">Gilvimarinus algae</name>
    <dbReference type="NCBI Taxonomy" id="3058037"/>
    <lineage>
        <taxon>Bacteria</taxon>
        <taxon>Pseudomonadati</taxon>
        <taxon>Pseudomonadota</taxon>
        <taxon>Gammaproteobacteria</taxon>
        <taxon>Cellvibrionales</taxon>
        <taxon>Cellvibrionaceae</taxon>
        <taxon>Gilvimarinus</taxon>
    </lineage>
</organism>
<evidence type="ECO:0000256" key="4">
    <source>
        <dbReference type="ARBA" id="ARBA00022989"/>
    </source>
</evidence>
<dbReference type="PANTHER" id="PTHR10283:SF82">
    <property type="entry name" value="SOLUTE CARRIER FAMILY 13 MEMBER 2"/>
    <property type="match status" value="1"/>
</dbReference>